<comment type="caution">
    <text evidence="8">The sequence shown here is derived from an EMBL/GenBank/DDBJ whole genome shotgun (WGS) entry which is preliminary data.</text>
</comment>
<dbReference type="NCBIfam" id="TIGR00427">
    <property type="entry name" value="NAAT family transporter"/>
    <property type="match status" value="1"/>
</dbReference>
<evidence type="ECO:0000256" key="2">
    <source>
        <dbReference type="ARBA" id="ARBA00009784"/>
    </source>
</evidence>
<dbReference type="Pfam" id="PF01914">
    <property type="entry name" value="MarC"/>
    <property type="match status" value="1"/>
</dbReference>
<dbReference type="Proteomes" id="UP001595756">
    <property type="component" value="Unassembled WGS sequence"/>
</dbReference>
<evidence type="ECO:0000256" key="4">
    <source>
        <dbReference type="ARBA" id="ARBA00022692"/>
    </source>
</evidence>
<organism evidence="8 9">
    <name type="scientific">Castellaniella hirudinis</name>
    <dbReference type="NCBI Taxonomy" id="1144617"/>
    <lineage>
        <taxon>Bacteria</taxon>
        <taxon>Pseudomonadati</taxon>
        <taxon>Pseudomonadota</taxon>
        <taxon>Betaproteobacteria</taxon>
        <taxon>Burkholderiales</taxon>
        <taxon>Alcaligenaceae</taxon>
        <taxon>Castellaniella</taxon>
    </lineage>
</organism>
<dbReference type="RefSeq" id="WP_376812862.1">
    <property type="nucleotide sequence ID" value="NZ_JBHSDY010000005.1"/>
</dbReference>
<evidence type="ECO:0000256" key="3">
    <source>
        <dbReference type="ARBA" id="ARBA00022475"/>
    </source>
</evidence>
<keyword evidence="6 7" id="KW-0472">Membrane</keyword>
<name>A0ABV8RY48_9BURK</name>
<feature type="transmembrane region" description="Helical" evidence="7">
    <location>
        <begin position="191"/>
        <end position="217"/>
    </location>
</feature>
<evidence type="ECO:0000256" key="7">
    <source>
        <dbReference type="RuleBase" id="RU362048"/>
    </source>
</evidence>
<feature type="transmembrane region" description="Helical" evidence="7">
    <location>
        <begin position="78"/>
        <end position="95"/>
    </location>
</feature>
<dbReference type="PANTHER" id="PTHR33508:SF1">
    <property type="entry name" value="UPF0056 MEMBRANE PROTEIN YHCE"/>
    <property type="match status" value="1"/>
</dbReference>
<feature type="transmembrane region" description="Helical" evidence="7">
    <location>
        <begin position="127"/>
        <end position="151"/>
    </location>
</feature>
<evidence type="ECO:0000256" key="1">
    <source>
        <dbReference type="ARBA" id="ARBA00004651"/>
    </source>
</evidence>
<protein>
    <recommendedName>
        <fullName evidence="7">UPF0056 membrane protein</fullName>
    </recommendedName>
</protein>
<feature type="transmembrane region" description="Helical" evidence="7">
    <location>
        <begin position="157"/>
        <end position="179"/>
    </location>
</feature>
<dbReference type="EMBL" id="JBHSDY010000005">
    <property type="protein sequence ID" value="MFC4298311.1"/>
    <property type="molecule type" value="Genomic_DNA"/>
</dbReference>
<evidence type="ECO:0000313" key="9">
    <source>
        <dbReference type="Proteomes" id="UP001595756"/>
    </source>
</evidence>
<keyword evidence="3" id="KW-1003">Cell membrane</keyword>
<reference evidence="9" key="1">
    <citation type="journal article" date="2019" name="Int. J. Syst. Evol. Microbiol.">
        <title>The Global Catalogue of Microorganisms (GCM) 10K type strain sequencing project: providing services to taxonomists for standard genome sequencing and annotation.</title>
        <authorList>
            <consortium name="The Broad Institute Genomics Platform"/>
            <consortium name="The Broad Institute Genome Sequencing Center for Infectious Disease"/>
            <person name="Wu L."/>
            <person name="Ma J."/>
        </authorList>
    </citation>
    <scope>NUCLEOTIDE SEQUENCE [LARGE SCALE GENOMIC DNA]</scope>
    <source>
        <strain evidence="9">CGMCC 1.19029</strain>
    </source>
</reference>
<keyword evidence="5 7" id="KW-1133">Transmembrane helix</keyword>
<feature type="transmembrane region" description="Helical" evidence="7">
    <location>
        <begin position="48"/>
        <end position="72"/>
    </location>
</feature>
<proteinExistence type="inferred from homology"/>
<keyword evidence="9" id="KW-1185">Reference proteome</keyword>
<evidence type="ECO:0000256" key="6">
    <source>
        <dbReference type="ARBA" id="ARBA00023136"/>
    </source>
</evidence>
<evidence type="ECO:0000256" key="5">
    <source>
        <dbReference type="ARBA" id="ARBA00022989"/>
    </source>
</evidence>
<accession>A0ABV8RY48</accession>
<dbReference type="PANTHER" id="PTHR33508">
    <property type="entry name" value="UPF0056 MEMBRANE PROTEIN YHCE"/>
    <property type="match status" value="1"/>
</dbReference>
<sequence>MSPSPMDIVFATKFLGALFAIMNPFITLPLFLAVTAHKTVAEQRSQAAAILIYTLAMCVVISLAGSHIIRFFGVSLDSFRVAGGLVLSGIALSMLNGQPITSHERATQEKNVGGLAARTEVEDNPAFYPLTFPMIVGPGTIATLIIYGAQAHQAKQYLAFSVVLLVVLAALFVVLYFAASIGKLLSTKMRVIMARVMGMILAAIAVEMIFAGIRALLPGLAGH</sequence>
<evidence type="ECO:0000313" key="8">
    <source>
        <dbReference type="EMBL" id="MFC4298311.1"/>
    </source>
</evidence>
<comment type="subcellular location">
    <subcellularLocation>
        <location evidence="1 7">Cell membrane</location>
        <topology evidence="1 7">Multi-pass membrane protein</topology>
    </subcellularLocation>
</comment>
<feature type="transmembrane region" description="Helical" evidence="7">
    <location>
        <begin position="14"/>
        <end position="36"/>
    </location>
</feature>
<dbReference type="InterPro" id="IPR002771">
    <property type="entry name" value="Multi_antbiot-R_MarC"/>
</dbReference>
<comment type="similarity">
    <text evidence="2 7">Belongs to the UPF0056 (MarC) family.</text>
</comment>
<keyword evidence="4 7" id="KW-0812">Transmembrane</keyword>
<gene>
    <name evidence="8" type="ORF">ACFO0J_09695</name>
</gene>